<evidence type="ECO:0000256" key="3">
    <source>
        <dbReference type="ARBA" id="ARBA00008429"/>
    </source>
</evidence>
<reference evidence="12" key="1">
    <citation type="submission" date="2025-08" db="UniProtKB">
        <authorList>
            <consortium name="RefSeq"/>
        </authorList>
    </citation>
    <scope>IDENTIFICATION</scope>
    <source>
        <tissue evidence="12">Gonads</tissue>
    </source>
</reference>
<dbReference type="GO" id="GO:0002196">
    <property type="term" value="F:Ser-tRNA(Ala) deacylase activity"/>
    <property type="evidence" value="ECO:0007669"/>
    <property type="project" value="TreeGrafter"/>
</dbReference>
<protein>
    <submittedName>
        <fullName evidence="12">Alanyl-tRNA editing protein Aarsd1-B</fullName>
    </submittedName>
</protein>
<dbReference type="GO" id="GO:0046872">
    <property type="term" value="F:metal ion binding"/>
    <property type="evidence" value="ECO:0007669"/>
    <property type="project" value="UniProtKB-KW"/>
</dbReference>
<comment type="subcellular location">
    <subcellularLocation>
        <location evidence="2">Cytoplasm</location>
    </subcellularLocation>
</comment>
<evidence type="ECO:0000256" key="4">
    <source>
        <dbReference type="ARBA" id="ARBA00022490"/>
    </source>
</evidence>
<evidence type="ECO:0000256" key="2">
    <source>
        <dbReference type="ARBA" id="ARBA00004496"/>
    </source>
</evidence>
<name>A0A6J2Y027_SITOR</name>
<dbReference type="InterPro" id="IPR051335">
    <property type="entry name" value="Alanyl-tRNA_Editing_Enzymes"/>
</dbReference>
<dbReference type="FunFam" id="3.30.980.10:FF:000007">
    <property type="entry name" value="alanyl-tRNA editing protein Aarsd1"/>
    <property type="match status" value="1"/>
</dbReference>
<dbReference type="PANTHER" id="PTHR43462:SF1">
    <property type="entry name" value="ALANYL-TRNA EDITING PROTEIN AARSD1"/>
    <property type="match status" value="1"/>
</dbReference>
<organism evidence="11 12">
    <name type="scientific">Sitophilus oryzae</name>
    <name type="common">Rice weevil</name>
    <name type="synonym">Curculio oryzae</name>
    <dbReference type="NCBI Taxonomy" id="7048"/>
    <lineage>
        <taxon>Eukaryota</taxon>
        <taxon>Metazoa</taxon>
        <taxon>Ecdysozoa</taxon>
        <taxon>Arthropoda</taxon>
        <taxon>Hexapoda</taxon>
        <taxon>Insecta</taxon>
        <taxon>Pterygota</taxon>
        <taxon>Neoptera</taxon>
        <taxon>Endopterygota</taxon>
        <taxon>Coleoptera</taxon>
        <taxon>Polyphaga</taxon>
        <taxon>Cucujiformia</taxon>
        <taxon>Curculionidae</taxon>
        <taxon>Dryophthorinae</taxon>
        <taxon>Sitophilus</taxon>
    </lineage>
</organism>
<evidence type="ECO:0000259" key="10">
    <source>
        <dbReference type="SMART" id="SM00863"/>
    </source>
</evidence>
<dbReference type="RefSeq" id="XP_030756279.1">
    <property type="nucleotide sequence ID" value="XM_030900419.1"/>
</dbReference>
<keyword evidence="5" id="KW-0479">Metal-binding</keyword>
<dbReference type="FunCoup" id="A0A6J2Y027">
    <property type="interactions" value="673"/>
</dbReference>
<keyword evidence="4" id="KW-0963">Cytoplasm</keyword>
<comment type="similarity">
    <text evidence="3">Belongs to the class-II aminoacyl-tRNA synthetase family. Alax-L subfamily.</text>
</comment>
<dbReference type="Gene3D" id="2.40.30.130">
    <property type="match status" value="1"/>
</dbReference>
<dbReference type="SMART" id="SM00863">
    <property type="entry name" value="tRNA_SAD"/>
    <property type="match status" value="1"/>
</dbReference>
<dbReference type="GO" id="GO:0043039">
    <property type="term" value="P:tRNA aminoacylation"/>
    <property type="evidence" value="ECO:0007669"/>
    <property type="project" value="InterPro"/>
</dbReference>
<dbReference type="InterPro" id="IPR018163">
    <property type="entry name" value="Thr/Ala-tRNA-synth_IIc_edit"/>
</dbReference>
<evidence type="ECO:0000256" key="5">
    <source>
        <dbReference type="ARBA" id="ARBA00022723"/>
    </source>
</evidence>
<feature type="domain" description="Threonyl/alanyl tRNA synthetase SAD" evidence="10">
    <location>
        <begin position="198"/>
        <end position="242"/>
    </location>
</feature>
<dbReference type="InterPro" id="IPR012947">
    <property type="entry name" value="tRNA_SAD"/>
</dbReference>
<evidence type="ECO:0000256" key="1">
    <source>
        <dbReference type="ARBA" id="ARBA00001947"/>
    </source>
</evidence>
<evidence type="ECO:0000313" key="12">
    <source>
        <dbReference type="RefSeq" id="XP_030756279.1"/>
    </source>
</evidence>
<dbReference type="SUPFAM" id="SSF55186">
    <property type="entry name" value="ThrRS/AlaRS common domain"/>
    <property type="match status" value="1"/>
</dbReference>
<keyword evidence="9" id="KW-0175">Coiled coil</keyword>
<accession>A0A6J2Y027</accession>
<evidence type="ECO:0000256" key="7">
    <source>
        <dbReference type="ARBA" id="ARBA00022917"/>
    </source>
</evidence>
<keyword evidence="11" id="KW-1185">Reference proteome</keyword>
<dbReference type="GO" id="GO:0005737">
    <property type="term" value="C:cytoplasm"/>
    <property type="evidence" value="ECO:0007669"/>
    <property type="project" value="UniProtKB-SubCell"/>
</dbReference>
<dbReference type="PANTHER" id="PTHR43462">
    <property type="entry name" value="ALANYL-TRNA EDITING PROTEIN"/>
    <property type="match status" value="1"/>
</dbReference>
<dbReference type="InterPro" id="IPR009000">
    <property type="entry name" value="Transl_B-barrel_sf"/>
</dbReference>
<dbReference type="InParanoid" id="A0A6J2Y027"/>
<dbReference type="OrthoDB" id="288942at2759"/>
<comment type="cofactor">
    <cofactor evidence="1">
        <name>Zn(2+)</name>
        <dbReference type="ChEBI" id="CHEBI:29105"/>
    </cofactor>
</comment>
<dbReference type="Proteomes" id="UP000504635">
    <property type="component" value="Unplaced"/>
</dbReference>
<dbReference type="Gene3D" id="3.30.980.10">
    <property type="entry name" value="Threonyl-trna Synthetase, Chain A, domain 2"/>
    <property type="match status" value="1"/>
</dbReference>
<comment type="function">
    <text evidence="8">Functions in trans to edit the amino acid moiety from incorrectly charged tRNA(Ala).</text>
</comment>
<evidence type="ECO:0000313" key="11">
    <source>
        <dbReference type="Proteomes" id="UP000504635"/>
    </source>
</evidence>
<proteinExistence type="inferred from homology"/>
<keyword evidence="7" id="KW-0648">Protein biosynthesis</keyword>
<dbReference type="GeneID" id="115882371"/>
<sequence>MVFKCQSDSYLKEFTSKVISCNKINFTENTNGKSTTSEAYEVTLEDTILFPEGGGQPCDYGTLNNVPVVKVVRREDIAVHITKEPLNVGDEVLQKISWERRFDHMQQHSGQHLITAIIDRKFNIPTVSWYLGEDVSYIELDATKISTEQITDAENEINDLIRQGKKVTVDVYTEDTPEELLKEARSARGLPEDHKGGIRVIRIEDVEGNMCCGTHVTNLGQLQVVKLLHSEKSKRKDKTFLYFLVGNRVVKRLSLCIDREEKLGTLLKNNPSQHPELVEKLQKNLKTLTKNVQSVLKDLATLEAKKLNDMLPIPSYFSMHRREAEPDFMNTFVRELGDRKDILLFLSTGDEKQVGNIVVYGAEKDVSILGPKICELLGGKGAGKGNKYQAKVSNMANRNKVEELIANYFKE</sequence>
<evidence type="ECO:0000256" key="6">
    <source>
        <dbReference type="ARBA" id="ARBA00022833"/>
    </source>
</evidence>
<evidence type="ECO:0000256" key="8">
    <source>
        <dbReference type="ARBA" id="ARBA00053555"/>
    </source>
</evidence>
<feature type="coiled-coil region" evidence="9">
    <location>
        <begin position="278"/>
        <end position="305"/>
    </location>
</feature>
<dbReference type="KEGG" id="soy:115882371"/>
<dbReference type="GO" id="GO:0005524">
    <property type="term" value="F:ATP binding"/>
    <property type="evidence" value="ECO:0007669"/>
    <property type="project" value="InterPro"/>
</dbReference>
<gene>
    <name evidence="12" type="primary">LOC115882371</name>
</gene>
<dbReference type="FunFam" id="2.40.30.130:FF:000003">
    <property type="entry name" value="alanyl-tRNA editing protein Aarsd1"/>
    <property type="match status" value="1"/>
</dbReference>
<dbReference type="SUPFAM" id="SSF50447">
    <property type="entry name" value="Translation proteins"/>
    <property type="match status" value="1"/>
</dbReference>
<keyword evidence="6" id="KW-0862">Zinc</keyword>
<dbReference type="Pfam" id="PF07973">
    <property type="entry name" value="tRNA_SAD"/>
    <property type="match status" value="1"/>
</dbReference>
<dbReference type="GO" id="GO:0006412">
    <property type="term" value="P:translation"/>
    <property type="evidence" value="ECO:0007669"/>
    <property type="project" value="UniProtKB-KW"/>
</dbReference>
<dbReference type="GO" id="GO:0004812">
    <property type="term" value="F:aminoacyl-tRNA ligase activity"/>
    <property type="evidence" value="ECO:0007669"/>
    <property type="project" value="InterPro"/>
</dbReference>
<dbReference type="AlphaFoldDB" id="A0A6J2Y027"/>
<evidence type="ECO:0000256" key="9">
    <source>
        <dbReference type="SAM" id="Coils"/>
    </source>
</evidence>